<comment type="caution">
    <text evidence="10">The sequence shown here is derived from an EMBL/GenBank/DDBJ whole genome shotgun (WGS) entry which is preliminary data.</text>
</comment>
<organism evidence="10 11">
    <name type="scientific">Methylorubrum suomiense</name>
    <dbReference type="NCBI Taxonomy" id="144191"/>
    <lineage>
        <taxon>Bacteria</taxon>
        <taxon>Pseudomonadati</taxon>
        <taxon>Pseudomonadota</taxon>
        <taxon>Alphaproteobacteria</taxon>
        <taxon>Hyphomicrobiales</taxon>
        <taxon>Methylobacteriaceae</taxon>
        <taxon>Methylorubrum</taxon>
    </lineage>
</organism>
<evidence type="ECO:0000313" key="10">
    <source>
        <dbReference type="EMBL" id="GJE73906.1"/>
    </source>
</evidence>
<evidence type="ECO:0000256" key="4">
    <source>
        <dbReference type="ARBA" id="ARBA00022519"/>
    </source>
</evidence>
<evidence type="ECO:0008006" key="12">
    <source>
        <dbReference type="Google" id="ProtNLM"/>
    </source>
</evidence>
<evidence type="ECO:0000256" key="1">
    <source>
        <dbReference type="ARBA" id="ARBA00004429"/>
    </source>
</evidence>
<evidence type="ECO:0000256" key="2">
    <source>
        <dbReference type="ARBA" id="ARBA00022448"/>
    </source>
</evidence>
<keyword evidence="6 9" id="KW-1133">Transmembrane helix</keyword>
<dbReference type="EMBL" id="BPRE01000001">
    <property type="protein sequence ID" value="GJE73906.1"/>
    <property type="molecule type" value="Genomic_DNA"/>
</dbReference>
<feature type="transmembrane region" description="Helical" evidence="9">
    <location>
        <begin position="199"/>
        <end position="217"/>
    </location>
</feature>
<feature type="transmembrane region" description="Helical" evidence="9">
    <location>
        <begin position="61"/>
        <end position="78"/>
    </location>
</feature>
<feature type="transmembrane region" description="Helical" evidence="9">
    <location>
        <begin position="380"/>
        <end position="399"/>
    </location>
</feature>
<proteinExistence type="inferred from homology"/>
<sequence>MKWQANRHLRRSDALAEPVGSLGIAAKPARHLSRASLVPALAPSPAGPAPGTVARGKPLRAALASLVAAGLAAAAWRLSGGAGGTRLALSLVFGALFGLVLQRSRFCFYCQWRDFLVSGDPRGMLGILAALAVGVAGYAVVLGAWMPDPSGTRLPPDAHIAPVGPVLALAGLAFGAGMAISGSCISAHLYRLGEGSPTAPFALLGTGLGFVLGFLTWNPLYLASLSEAPVLWLPRHLGYAGSLALSLALLAALAWPLLRRLPAPEPRHAADPLHAVFVARWPVWFGGLAVGALGTLSYLRIGPLGVTAEIGGRSRQAAGAFGILPERLEGLDTFRGCATALRDAVLTPNGLFIGGLVLASFAAALVAGQFRPAVPSRGQVFRGLAGGVLLGWGAMTGLGCSVGTLLSGIMAGAVSGWVFGVAMFAGAAGTLWAGRRLGALA</sequence>
<comment type="subcellular location">
    <subcellularLocation>
        <location evidence="1">Cell inner membrane</location>
        <topology evidence="1">Multi-pass membrane protein</topology>
    </subcellularLocation>
</comment>
<evidence type="ECO:0000256" key="9">
    <source>
        <dbReference type="SAM" id="Phobius"/>
    </source>
</evidence>
<feature type="transmembrane region" description="Helical" evidence="9">
    <location>
        <begin position="84"/>
        <end position="102"/>
    </location>
</feature>
<keyword evidence="3" id="KW-1003">Cell membrane</keyword>
<keyword evidence="5 9" id="KW-0812">Transmembrane</keyword>
<feature type="transmembrane region" description="Helical" evidence="9">
    <location>
        <begin position="123"/>
        <end position="146"/>
    </location>
</feature>
<feature type="transmembrane region" description="Helical" evidence="9">
    <location>
        <begin position="166"/>
        <end position="187"/>
    </location>
</feature>
<accession>A0ABQ4UNK2</accession>
<evidence type="ECO:0000256" key="8">
    <source>
        <dbReference type="ARBA" id="ARBA00035655"/>
    </source>
</evidence>
<evidence type="ECO:0000256" key="6">
    <source>
        <dbReference type="ARBA" id="ARBA00022989"/>
    </source>
</evidence>
<name>A0ABQ4UNK2_9HYPH</name>
<gene>
    <name evidence="10" type="ORF">BGCPKDLD_0473</name>
</gene>
<evidence type="ECO:0000256" key="3">
    <source>
        <dbReference type="ARBA" id="ARBA00022475"/>
    </source>
</evidence>
<keyword evidence="11" id="KW-1185">Reference proteome</keyword>
<reference evidence="10" key="2">
    <citation type="submission" date="2021-08" db="EMBL/GenBank/DDBJ databases">
        <authorList>
            <person name="Tani A."/>
            <person name="Ola A."/>
            <person name="Ogura Y."/>
            <person name="Katsura K."/>
            <person name="Hayashi T."/>
        </authorList>
    </citation>
    <scope>NUCLEOTIDE SEQUENCE</scope>
    <source>
        <strain evidence="10">DSM 14458</strain>
    </source>
</reference>
<feature type="transmembrane region" description="Helical" evidence="9">
    <location>
        <begin position="350"/>
        <end position="368"/>
    </location>
</feature>
<feature type="transmembrane region" description="Helical" evidence="9">
    <location>
        <begin position="278"/>
        <end position="299"/>
    </location>
</feature>
<reference evidence="10" key="1">
    <citation type="journal article" date="2021" name="Front. Microbiol.">
        <title>Comprehensive Comparative Genomics and Phenotyping of Methylobacterium Species.</title>
        <authorList>
            <person name="Alessa O."/>
            <person name="Ogura Y."/>
            <person name="Fujitani Y."/>
            <person name="Takami H."/>
            <person name="Hayashi T."/>
            <person name="Sahin N."/>
            <person name="Tani A."/>
        </authorList>
    </citation>
    <scope>NUCLEOTIDE SEQUENCE</scope>
    <source>
        <strain evidence="10">DSM 14458</strain>
    </source>
</reference>
<feature type="transmembrane region" description="Helical" evidence="9">
    <location>
        <begin position="405"/>
        <end position="433"/>
    </location>
</feature>
<evidence type="ECO:0000256" key="5">
    <source>
        <dbReference type="ARBA" id="ARBA00022692"/>
    </source>
</evidence>
<keyword evidence="4" id="KW-0997">Cell inner membrane</keyword>
<comment type="similarity">
    <text evidence="8">Belongs to the TsuA/YedE (TC 9.B.102) family.</text>
</comment>
<dbReference type="Pfam" id="PF04143">
    <property type="entry name" value="Sulf_transp"/>
    <property type="match status" value="1"/>
</dbReference>
<keyword evidence="7 9" id="KW-0472">Membrane</keyword>
<dbReference type="Proteomes" id="UP001055093">
    <property type="component" value="Unassembled WGS sequence"/>
</dbReference>
<feature type="transmembrane region" description="Helical" evidence="9">
    <location>
        <begin position="237"/>
        <end position="258"/>
    </location>
</feature>
<dbReference type="PANTHER" id="PTHR30574">
    <property type="entry name" value="INNER MEMBRANE PROTEIN YEDE"/>
    <property type="match status" value="1"/>
</dbReference>
<protein>
    <recommendedName>
        <fullName evidence="12">Sulphur transport domain-containing protein</fullName>
    </recommendedName>
</protein>
<evidence type="ECO:0000313" key="11">
    <source>
        <dbReference type="Proteomes" id="UP001055093"/>
    </source>
</evidence>
<evidence type="ECO:0000256" key="7">
    <source>
        <dbReference type="ARBA" id="ARBA00023136"/>
    </source>
</evidence>
<keyword evidence="2" id="KW-0813">Transport</keyword>
<dbReference type="InterPro" id="IPR007272">
    <property type="entry name" value="Sulf_transp_TsuA/YedE"/>
</dbReference>
<dbReference type="PANTHER" id="PTHR30574:SF1">
    <property type="entry name" value="SULPHUR TRANSPORT DOMAIN-CONTAINING PROTEIN"/>
    <property type="match status" value="1"/>
</dbReference>